<dbReference type="SUPFAM" id="SSF75005">
    <property type="entry name" value="Arabinanase/levansucrase/invertase"/>
    <property type="match status" value="1"/>
</dbReference>
<evidence type="ECO:0000259" key="8">
    <source>
        <dbReference type="Pfam" id="PF03422"/>
    </source>
</evidence>
<dbReference type="SUPFAM" id="SSF49785">
    <property type="entry name" value="Galactose-binding domain-like"/>
    <property type="match status" value="1"/>
</dbReference>
<evidence type="ECO:0000313" key="9">
    <source>
        <dbReference type="EMBL" id="MBK0382898.1"/>
    </source>
</evidence>
<keyword evidence="2" id="KW-0624">Polysaccharide degradation</keyword>
<evidence type="ECO:0000256" key="1">
    <source>
        <dbReference type="ARBA" id="ARBA00009865"/>
    </source>
</evidence>
<gene>
    <name evidence="9" type="ORF">I5M32_07990</name>
</gene>
<dbReference type="Pfam" id="PF03422">
    <property type="entry name" value="CBM_6"/>
    <property type="match status" value="1"/>
</dbReference>
<dbReference type="CDD" id="cd04084">
    <property type="entry name" value="CBM6_xylanase-like"/>
    <property type="match status" value="1"/>
</dbReference>
<dbReference type="InterPro" id="IPR008979">
    <property type="entry name" value="Galactose-bd-like_sf"/>
</dbReference>
<keyword evidence="5 6" id="KW-0326">Glycosidase</keyword>
<comment type="similarity">
    <text evidence="1 6">Belongs to the glycosyl hydrolase 43 family.</text>
</comment>
<comment type="caution">
    <text evidence="9">The sequence shown here is derived from an EMBL/GenBank/DDBJ whole genome shotgun (WGS) entry which is preliminary data.</text>
</comment>
<dbReference type="InterPro" id="IPR006710">
    <property type="entry name" value="Glyco_hydro_43"/>
</dbReference>
<feature type="chain" id="PRO_5046345415" evidence="7">
    <location>
        <begin position="23"/>
        <end position="444"/>
    </location>
</feature>
<evidence type="ECO:0000256" key="4">
    <source>
        <dbReference type="ARBA" id="ARBA00023277"/>
    </source>
</evidence>
<evidence type="ECO:0000256" key="7">
    <source>
        <dbReference type="SAM" id="SignalP"/>
    </source>
</evidence>
<evidence type="ECO:0000313" key="10">
    <source>
        <dbReference type="Proteomes" id="UP000660024"/>
    </source>
</evidence>
<dbReference type="PANTHER" id="PTHR43772:SF2">
    <property type="entry name" value="PUTATIVE (AFU_ORTHOLOGUE AFUA_2G04480)-RELATED"/>
    <property type="match status" value="1"/>
</dbReference>
<reference evidence="9 10" key="1">
    <citation type="submission" date="2020-12" db="EMBL/GenBank/DDBJ databases">
        <title>Bacterial novel species Pedobacter sp. SD-b isolated from soil.</title>
        <authorList>
            <person name="Jung H.-Y."/>
        </authorList>
    </citation>
    <scope>NUCLEOTIDE SEQUENCE [LARGE SCALE GENOMIC DNA]</scope>
    <source>
        <strain evidence="9 10">SD-b</strain>
    </source>
</reference>
<dbReference type="PANTHER" id="PTHR43772">
    <property type="entry name" value="ENDO-1,4-BETA-XYLANASE"/>
    <property type="match status" value="1"/>
</dbReference>
<keyword evidence="3 6" id="KW-0378">Hydrolase</keyword>
<dbReference type="EMBL" id="JAEHFY010000009">
    <property type="protein sequence ID" value="MBK0382898.1"/>
    <property type="molecule type" value="Genomic_DNA"/>
</dbReference>
<feature type="domain" description="CBM6" evidence="8">
    <location>
        <begin position="320"/>
        <end position="440"/>
    </location>
</feature>
<dbReference type="Proteomes" id="UP000660024">
    <property type="component" value="Unassembled WGS sequence"/>
</dbReference>
<dbReference type="Gene3D" id="2.60.120.260">
    <property type="entry name" value="Galactose-binding domain-like"/>
    <property type="match status" value="1"/>
</dbReference>
<dbReference type="InterPro" id="IPR005084">
    <property type="entry name" value="CBM6"/>
</dbReference>
<dbReference type="RefSeq" id="WP_200585696.1">
    <property type="nucleotide sequence ID" value="NZ_JAEHFY010000009.1"/>
</dbReference>
<sequence length="444" mass="50758">MNVSKFYFIGLTLCFLQLNLFAQNPILPGKGVCDPQIRIYHNKAYLYATHDSAAKSKTFVMNDWWIWSSSDLVNWKYEARLKPEDTYYKKATNQCWATDAISRNGKYYLYFSRGPKEIGVVESDSPIGPWKDPVQKPLIALNFTPTEARDPGILQLQDGTSYIVFGVWDFYIARLNPDMVSLAETPKKITLDKKDGPYGPGKTDDKPFLHQRGNKFYLSWGCYYAMADDLYGPYNYEGSIITKERTDSLFQKKLTYDRHGSFFKLHNQWYFACNDQSVPGSDKHFRNSVISYVHYKKNGEIAPIYLSQTGVGQYDASLIEAEDYFSASKVNQQENTDGGFSVSAIQNGTYLYYPKVRNLGKNAKVFLRISSLGGVNCTLNIRENNSKGKLLGKYKLRLKTAEMEKTISFDLKNSTGDKNICLQFKGDPNSLKLDWFSFDKKPGF</sequence>
<evidence type="ECO:0000256" key="5">
    <source>
        <dbReference type="ARBA" id="ARBA00023295"/>
    </source>
</evidence>
<accession>A0ABS1BJ86</accession>
<dbReference type="Gene3D" id="2.115.10.20">
    <property type="entry name" value="Glycosyl hydrolase domain, family 43"/>
    <property type="match status" value="1"/>
</dbReference>
<evidence type="ECO:0000256" key="6">
    <source>
        <dbReference type="RuleBase" id="RU361187"/>
    </source>
</evidence>
<keyword evidence="10" id="KW-1185">Reference proteome</keyword>
<evidence type="ECO:0000256" key="2">
    <source>
        <dbReference type="ARBA" id="ARBA00022651"/>
    </source>
</evidence>
<keyword evidence="2" id="KW-0858">Xylan degradation</keyword>
<keyword evidence="7" id="KW-0732">Signal</keyword>
<evidence type="ECO:0000256" key="3">
    <source>
        <dbReference type="ARBA" id="ARBA00022801"/>
    </source>
</evidence>
<proteinExistence type="inferred from homology"/>
<name>A0ABS1BJ86_9SPHI</name>
<dbReference type="InterPro" id="IPR052176">
    <property type="entry name" value="Glycosyl_Hydrlase_43_Enz"/>
</dbReference>
<dbReference type="InterPro" id="IPR023296">
    <property type="entry name" value="Glyco_hydro_beta-prop_sf"/>
</dbReference>
<protein>
    <submittedName>
        <fullName evidence="9">Family 43 glycosylhydrolase</fullName>
    </submittedName>
</protein>
<organism evidence="9 10">
    <name type="scientific">Pedobacter segetis</name>
    <dbReference type="NCBI Taxonomy" id="2793069"/>
    <lineage>
        <taxon>Bacteria</taxon>
        <taxon>Pseudomonadati</taxon>
        <taxon>Bacteroidota</taxon>
        <taxon>Sphingobacteriia</taxon>
        <taxon>Sphingobacteriales</taxon>
        <taxon>Sphingobacteriaceae</taxon>
        <taxon>Pedobacter</taxon>
    </lineage>
</organism>
<feature type="signal peptide" evidence="7">
    <location>
        <begin position="1"/>
        <end position="22"/>
    </location>
</feature>
<dbReference type="Pfam" id="PF04616">
    <property type="entry name" value="Glyco_hydro_43"/>
    <property type="match status" value="1"/>
</dbReference>
<keyword evidence="4" id="KW-0119">Carbohydrate metabolism</keyword>
<dbReference type="CDD" id="cd08990">
    <property type="entry name" value="GH43_AXH_like"/>
    <property type="match status" value="1"/>
</dbReference>